<organism evidence="1 2">
    <name type="scientific">Krasilnikoviella flava</name>
    <dbReference type="NCBI Taxonomy" id="526729"/>
    <lineage>
        <taxon>Bacteria</taxon>
        <taxon>Bacillati</taxon>
        <taxon>Actinomycetota</taxon>
        <taxon>Actinomycetes</taxon>
        <taxon>Micrococcales</taxon>
        <taxon>Promicromonosporaceae</taxon>
        <taxon>Krasilnikoviella</taxon>
    </lineage>
</organism>
<proteinExistence type="predicted"/>
<dbReference type="RefSeq" id="WP_079571256.1">
    <property type="nucleotide sequence ID" value="NZ_FUZQ01000001.1"/>
</dbReference>
<evidence type="ECO:0000313" key="2">
    <source>
        <dbReference type="Proteomes" id="UP000189777"/>
    </source>
</evidence>
<gene>
    <name evidence="1" type="ORF">SAMN04324258_0816</name>
</gene>
<dbReference type="EMBL" id="FUZQ01000001">
    <property type="protein sequence ID" value="SKC41464.1"/>
    <property type="molecule type" value="Genomic_DNA"/>
</dbReference>
<dbReference type="OrthoDB" id="4560889at2"/>
<reference evidence="1 2" key="1">
    <citation type="submission" date="2017-02" db="EMBL/GenBank/DDBJ databases">
        <authorList>
            <person name="Peterson S.W."/>
        </authorList>
    </citation>
    <scope>NUCLEOTIDE SEQUENCE [LARGE SCALE GENOMIC DNA]</scope>
    <source>
        <strain evidence="1 2">DSM 21481</strain>
    </source>
</reference>
<dbReference type="AlphaFoldDB" id="A0A1T5IQK1"/>
<sequence length="91" mass="9912">MSSELGDGWTIERVRDYANDPTATELSLDRDAHFDDGSIRVHLQPSAIVKVGGLVLVRDDDDWYMGQTDARGAVICWGSYGRDLGGAIDGL</sequence>
<keyword evidence="2" id="KW-1185">Reference proteome</keyword>
<evidence type="ECO:0000313" key="1">
    <source>
        <dbReference type="EMBL" id="SKC41464.1"/>
    </source>
</evidence>
<name>A0A1T5IQK1_9MICO</name>
<dbReference type="Proteomes" id="UP000189777">
    <property type="component" value="Unassembled WGS sequence"/>
</dbReference>
<protein>
    <submittedName>
        <fullName evidence="1">Uncharacterized protein</fullName>
    </submittedName>
</protein>
<accession>A0A1T5IQK1</accession>